<evidence type="ECO:0000256" key="1">
    <source>
        <dbReference type="SAM" id="SignalP"/>
    </source>
</evidence>
<dbReference type="EMBL" id="BGPR01006177">
    <property type="protein sequence ID" value="GBN16674.1"/>
    <property type="molecule type" value="Genomic_DNA"/>
</dbReference>
<sequence length="121" mass="13881">MLLLLLLANEQLVVESVPFLYTHLWPDGLELASSVYEHINFVPKEPSYASSYLQPLYTIRAQTERAQPQIGIRLPDFDCHPRLERILICPLFQLPRQYIIAEAVDAIHTSCRLGNIPQILL</sequence>
<feature type="chain" id="PRO_5021499501" description="Secreted protein" evidence="1">
    <location>
        <begin position="17"/>
        <end position="121"/>
    </location>
</feature>
<reference evidence="2 3" key="1">
    <citation type="journal article" date="2019" name="Sci. Rep.">
        <title>Orb-weaving spider Araneus ventricosus genome elucidates the spidroin gene catalogue.</title>
        <authorList>
            <person name="Kono N."/>
            <person name="Nakamura H."/>
            <person name="Ohtoshi R."/>
            <person name="Moran D.A.P."/>
            <person name="Shinohara A."/>
            <person name="Yoshida Y."/>
            <person name="Fujiwara M."/>
            <person name="Mori M."/>
            <person name="Tomita M."/>
            <person name="Arakawa K."/>
        </authorList>
    </citation>
    <scope>NUCLEOTIDE SEQUENCE [LARGE SCALE GENOMIC DNA]</scope>
</reference>
<accession>A0A4Y2LQB5</accession>
<proteinExistence type="predicted"/>
<comment type="caution">
    <text evidence="2">The sequence shown here is derived from an EMBL/GenBank/DDBJ whole genome shotgun (WGS) entry which is preliminary data.</text>
</comment>
<name>A0A4Y2LQB5_ARAVE</name>
<keyword evidence="3" id="KW-1185">Reference proteome</keyword>
<gene>
    <name evidence="2" type="ORF">AVEN_224681_1</name>
</gene>
<evidence type="ECO:0000313" key="3">
    <source>
        <dbReference type="Proteomes" id="UP000499080"/>
    </source>
</evidence>
<feature type="signal peptide" evidence="1">
    <location>
        <begin position="1"/>
        <end position="16"/>
    </location>
</feature>
<dbReference type="Proteomes" id="UP000499080">
    <property type="component" value="Unassembled WGS sequence"/>
</dbReference>
<evidence type="ECO:0008006" key="4">
    <source>
        <dbReference type="Google" id="ProtNLM"/>
    </source>
</evidence>
<keyword evidence="1" id="KW-0732">Signal</keyword>
<dbReference type="AlphaFoldDB" id="A0A4Y2LQB5"/>
<organism evidence="2 3">
    <name type="scientific">Araneus ventricosus</name>
    <name type="common">Orbweaver spider</name>
    <name type="synonym">Epeira ventricosa</name>
    <dbReference type="NCBI Taxonomy" id="182803"/>
    <lineage>
        <taxon>Eukaryota</taxon>
        <taxon>Metazoa</taxon>
        <taxon>Ecdysozoa</taxon>
        <taxon>Arthropoda</taxon>
        <taxon>Chelicerata</taxon>
        <taxon>Arachnida</taxon>
        <taxon>Araneae</taxon>
        <taxon>Araneomorphae</taxon>
        <taxon>Entelegynae</taxon>
        <taxon>Araneoidea</taxon>
        <taxon>Araneidae</taxon>
        <taxon>Araneus</taxon>
    </lineage>
</organism>
<protein>
    <recommendedName>
        <fullName evidence="4">Secreted protein</fullName>
    </recommendedName>
</protein>
<evidence type="ECO:0000313" key="2">
    <source>
        <dbReference type="EMBL" id="GBN16674.1"/>
    </source>
</evidence>